<gene>
    <name evidence="8" type="primary">rfbD</name>
    <name evidence="8" type="ORF">KDM89_03020</name>
</gene>
<dbReference type="Pfam" id="PF04321">
    <property type="entry name" value="RmlD_sub_bind"/>
    <property type="match status" value="1"/>
</dbReference>
<evidence type="ECO:0000256" key="3">
    <source>
        <dbReference type="ARBA" id="ARBA00012929"/>
    </source>
</evidence>
<comment type="catalytic activity">
    <reaction evidence="5 6">
        <text>dTDP-beta-L-rhamnose + NADP(+) = dTDP-4-dehydro-beta-L-rhamnose + NADPH + H(+)</text>
        <dbReference type="Rhea" id="RHEA:21796"/>
        <dbReference type="ChEBI" id="CHEBI:15378"/>
        <dbReference type="ChEBI" id="CHEBI:57510"/>
        <dbReference type="ChEBI" id="CHEBI:57783"/>
        <dbReference type="ChEBI" id="CHEBI:58349"/>
        <dbReference type="ChEBI" id="CHEBI:62830"/>
        <dbReference type="EC" id="1.1.1.133"/>
    </reaction>
</comment>
<evidence type="ECO:0000259" key="7">
    <source>
        <dbReference type="Pfam" id="PF04321"/>
    </source>
</evidence>
<organism evidence="8 9">
    <name type="scientific">Undibacterium luofuense</name>
    <dbReference type="NCBI Taxonomy" id="2828733"/>
    <lineage>
        <taxon>Bacteria</taxon>
        <taxon>Pseudomonadati</taxon>
        <taxon>Pseudomonadota</taxon>
        <taxon>Betaproteobacteria</taxon>
        <taxon>Burkholderiales</taxon>
        <taxon>Oxalobacteraceae</taxon>
        <taxon>Undibacterium</taxon>
    </lineage>
</organism>
<dbReference type="EMBL" id="JAGSPN010000001">
    <property type="protein sequence ID" value="MBR7781102.1"/>
    <property type="molecule type" value="Genomic_DNA"/>
</dbReference>
<dbReference type="SUPFAM" id="SSF51735">
    <property type="entry name" value="NAD(P)-binding Rossmann-fold domains"/>
    <property type="match status" value="1"/>
</dbReference>
<evidence type="ECO:0000256" key="4">
    <source>
        <dbReference type="ARBA" id="ARBA00017099"/>
    </source>
</evidence>
<evidence type="ECO:0000313" key="9">
    <source>
        <dbReference type="Proteomes" id="UP000680067"/>
    </source>
</evidence>
<evidence type="ECO:0000256" key="5">
    <source>
        <dbReference type="ARBA" id="ARBA00048200"/>
    </source>
</evidence>
<evidence type="ECO:0000256" key="6">
    <source>
        <dbReference type="RuleBase" id="RU364082"/>
    </source>
</evidence>
<evidence type="ECO:0000313" key="8">
    <source>
        <dbReference type="EMBL" id="MBR7781102.1"/>
    </source>
</evidence>
<comment type="cofactor">
    <cofactor evidence="6">
        <name>Mg(2+)</name>
        <dbReference type="ChEBI" id="CHEBI:18420"/>
    </cofactor>
    <text evidence="6">Binds 1 Mg(2+) ion per monomer.</text>
</comment>
<dbReference type="GO" id="GO:0008831">
    <property type="term" value="F:dTDP-4-dehydrorhamnose reductase activity"/>
    <property type="evidence" value="ECO:0007669"/>
    <property type="project" value="UniProtKB-EC"/>
</dbReference>
<dbReference type="Gene3D" id="3.90.25.10">
    <property type="entry name" value="UDP-galactose 4-epimerase, domain 1"/>
    <property type="match status" value="1"/>
</dbReference>
<comment type="caution">
    <text evidence="8">The sequence shown here is derived from an EMBL/GenBank/DDBJ whole genome shotgun (WGS) entry which is preliminary data.</text>
</comment>
<proteinExistence type="inferred from homology"/>
<reference evidence="8" key="1">
    <citation type="submission" date="2021-04" db="EMBL/GenBank/DDBJ databases">
        <title>novel species isolated from subtropical streams in China.</title>
        <authorList>
            <person name="Lu H."/>
        </authorList>
    </citation>
    <scope>NUCLEOTIDE SEQUENCE</scope>
    <source>
        <strain evidence="8">LFS511W</strain>
    </source>
</reference>
<comment type="function">
    <text evidence="6">Catalyzes the reduction of dTDP-6-deoxy-L-lyxo-4-hexulose to yield dTDP-L-rhamnose.</text>
</comment>
<dbReference type="AlphaFoldDB" id="A0A941DK93"/>
<dbReference type="GO" id="GO:0019305">
    <property type="term" value="P:dTDP-rhamnose biosynthetic process"/>
    <property type="evidence" value="ECO:0007669"/>
    <property type="project" value="TreeGrafter"/>
</dbReference>
<keyword evidence="6" id="KW-0521">NADP</keyword>
<keyword evidence="9" id="KW-1185">Reference proteome</keyword>
<name>A0A941DK93_9BURK</name>
<dbReference type="Gene3D" id="3.40.50.720">
    <property type="entry name" value="NAD(P)-binding Rossmann-like Domain"/>
    <property type="match status" value="1"/>
</dbReference>
<comment type="similarity">
    <text evidence="2 6">Belongs to the dTDP-4-dehydrorhamnose reductase family.</text>
</comment>
<dbReference type="InterPro" id="IPR036291">
    <property type="entry name" value="NAD(P)-bd_dom_sf"/>
</dbReference>
<evidence type="ECO:0000256" key="2">
    <source>
        <dbReference type="ARBA" id="ARBA00010944"/>
    </source>
</evidence>
<accession>A0A941DK93</accession>
<dbReference type="EC" id="1.1.1.133" evidence="3 6"/>
<dbReference type="NCBIfam" id="TIGR01214">
    <property type="entry name" value="rmlD"/>
    <property type="match status" value="1"/>
</dbReference>
<keyword evidence="6 8" id="KW-0560">Oxidoreductase</keyword>
<dbReference type="Proteomes" id="UP000680067">
    <property type="component" value="Unassembled WGS sequence"/>
</dbReference>
<protein>
    <recommendedName>
        <fullName evidence="4 6">dTDP-4-dehydrorhamnose reductase</fullName>
        <ecNumber evidence="3 6">1.1.1.133</ecNumber>
    </recommendedName>
</protein>
<dbReference type="InterPro" id="IPR005913">
    <property type="entry name" value="dTDP_dehydrorham_reduct"/>
</dbReference>
<dbReference type="GO" id="GO:0005829">
    <property type="term" value="C:cytosol"/>
    <property type="evidence" value="ECO:0007669"/>
    <property type="project" value="TreeGrafter"/>
</dbReference>
<evidence type="ECO:0000256" key="1">
    <source>
        <dbReference type="ARBA" id="ARBA00004781"/>
    </source>
</evidence>
<dbReference type="PANTHER" id="PTHR10491">
    <property type="entry name" value="DTDP-4-DEHYDRORHAMNOSE REDUCTASE"/>
    <property type="match status" value="1"/>
</dbReference>
<sequence length="307" mass="33722">MKILITGVSGQLGRSLVERLGNEHQIIAADRTMLDLSKPDMIVTTVRQIAPDLIINPAAYTAVDKAESEPELAATVNTHAVASLAEVAKTLNIPLIHYSTDYVYAGNKKDTNGKLAAYTESDPVAPLNIYGQTKADGEQAIRDTGCRHLIFRTSWVYSPYGKNFLLTMLKLANEREQLNIVNDQFGAPTSAITIADITAQIIAQMSSARDTTCAENWWKMHQGTYHLVNAGTTNWCDFTRAIVQEAQQAGLLKTPGPAISGIPAVSYPTPAKRPENSMLDLNKLKLAFGVSVPEWRESMQECIRYLK</sequence>
<dbReference type="CDD" id="cd05254">
    <property type="entry name" value="dTDP_HR_like_SDR_e"/>
    <property type="match status" value="1"/>
</dbReference>
<dbReference type="PANTHER" id="PTHR10491:SF4">
    <property type="entry name" value="METHIONINE ADENOSYLTRANSFERASE 2 SUBUNIT BETA"/>
    <property type="match status" value="1"/>
</dbReference>
<feature type="domain" description="RmlD-like substrate binding" evidence="7">
    <location>
        <begin position="1"/>
        <end position="304"/>
    </location>
</feature>
<comment type="pathway">
    <text evidence="1 6">Carbohydrate biosynthesis; dTDP-L-rhamnose biosynthesis.</text>
</comment>
<dbReference type="InterPro" id="IPR029903">
    <property type="entry name" value="RmlD-like-bd"/>
</dbReference>
<dbReference type="RefSeq" id="WP_212686437.1">
    <property type="nucleotide sequence ID" value="NZ_JAGSPN010000001.1"/>
</dbReference>